<feature type="transmembrane region" description="Helical" evidence="1">
    <location>
        <begin position="101"/>
        <end position="124"/>
    </location>
</feature>
<evidence type="ECO:0000313" key="3">
    <source>
        <dbReference type="Proteomes" id="UP001432062"/>
    </source>
</evidence>
<protein>
    <submittedName>
        <fullName evidence="2">DoxX family protein</fullName>
    </submittedName>
</protein>
<accession>A0ABZ1YXI5</accession>
<evidence type="ECO:0000313" key="2">
    <source>
        <dbReference type="EMBL" id="WUV47933.1"/>
    </source>
</evidence>
<proteinExistence type="predicted"/>
<dbReference type="EMBL" id="CP109441">
    <property type="protein sequence ID" value="WUV47933.1"/>
    <property type="molecule type" value="Genomic_DNA"/>
</dbReference>
<evidence type="ECO:0000256" key="1">
    <source>
        <dbReference type="SAM" id="Phobius"/>
    </source>
</evidence>
<sequence length="453" mass="50344">MSTVGAEVLDREESVIPPEPPVRWNPLTRIAFRFSFGYFALFCLLFTQIPFAFAGLLAGSLSDSAVLWEFRALRPIIEPAGRLFFDTDVVLREDSGSGDQYFIWTFVFCVLIAAAVATLIWTALDRRRPNYRQLQAWFLLFIRMCLGGQMLLYGFAKAIPTQMPEPTLAKLLQPYGEFSPASVLWNQVGSSPTYEILLGCAEVLGGLLLFLPRTATLGAMLSLVSLAQVFVLNMTFDVPVKILAFHLMLLSMVLLAPQARRLANVLVLNRPSDPATQPDPFRGNRTRRIAIALQVALGLWMAAGFVHTGLKYWNEGGGGSPKPLLYGIWTVSEFTQDGVPVPPLSTDETRWQRVVFDVRGMTYQKMDGTLVPAVPAVDTAAHKISVSAPPEQPDAQPAQIADFTFEQPAPDRLTLNGQLNGRPVTITLQQVDLNSFPLRGRGFNWVQDYPYFR</sequence>
<reference evidence="2" key="1">
    <citation type="submission" date="2022-10" db="EMBL/GenBank/DDBJ databases">
        <title>The complete genomes of actinobacterial strains from the NBC collection.</title>
        <authorList>
            <person name="Joergensen T.S."/>
            <person name="Alvarez Arevalo M."/>
            <person name="Sterndorff E.B."/>
            <person name="Faurdal D."/>
            <person name="Vuksanovic O."/>
            <person name="Mourched A.-S."/>
            <person name="Charusanti P."/>
            <person name="Shaw S."/>
            <person name="Blin K."/>
            <person name="Weber T."/>
        </authorList>
    </citation>
    <scope>NUCLEOTIDE SEQUENCE</scope>
    <source>
        <strain evidence="2">NBC_01482</strain>
    </source>
</reference>
<feature type="transmembrane region" description="Helical" evidence="1">
    <location>
        <begin position="36"/>
        <end position="58"/>
    </location>
</feature>
<feature type="transmembrane region" description="Helical" evidence="1">
    <location>
        <begin position="136"/>
        <end position="156"/>
    </location>
</feature>
<organism evidence="2 3">
    <name type="scientific">Nocardia vinacea</name>
    <dbReference type="NCBI Taxonomy" id="96468"/>
    <lineage>
        <taxon>Bacteria</taxon>
        <taxon>Bacillati</taxon>
        <taxon>Actinomycetota</taxon>
        <taxon>Actinomycetes</taxon>
        <taxon>Mycobacteriales</taxon>
        <taxon>Nocardiaceae</taxon>
        <taxon>Nocardia</taxon>
    </lineage>
</organism>
<feature type="transmembrane region" description="Helical" evidence="1">
    <location>
        <begin position="218"/>
        <end position="236"/>
    </location>
</feature>
<dbReference type="Proteomes" id="UP001432062">
    <property type="component" value="Chromosome"/>
</dbReference>
<keyword evidence="1" id="KW-0472">Membrane</keyword>
<name>A0ABZ1YXI5_9NOCA</name>
<feature type="transmembrane region" description="Helical" evidence="1">
    <location>
        <begin position="193"/>
        <end position="211"/>
    </location>
</feature>
<keyword evidence="1" id="KW-0812">Transmembrane</keyword>
<keyword evidence="1" id="KW-1133">Transmembrane helix</keyword>
<keyword evidence="3" id="KW-1185">Reference proteome</keyword>
<gene>
    <name evidence="2" type="ORF">OG563_06870</name>
</gene>
<dbReference type="RefSeq" id="WP_327100987.1">
    <property type="nucleotide sequence ID" value="NZ_CP109149.1"/>
</dbReference>